<evidence type="ECO:0000256" key="1">
    <source>
        <dbReference type="ARBA" id="ARBA00007365"/>
    </source>
</evidence>
<protein>
    <recommendedName>
        <fullName evidence="4">Peptidyl-prolyl cis-trans isomerase</fullName>
        <shortName evidence="4">PPIase</shortName>
        <ecNumber evidence="4">5.2.1.8</ecNumber>
    </recommendedName>
</protein>
<dbReference type="PRINTS" id="PR00153">
    <property type="entry name" value="CSAPPISMRASE"/>
</dbReference>
<dbReference type="GO" id="GO:0003755">
    <property type="term" value="F:peptidyl-prolyl cis-trans isomerase activity"/>
    <property type="evidence" value="ECO:0007669"/>
    <property type="project" value="UniProtKB-UniRule"/>
</dbReference>
<dbReference type="InterPro" id="IPR044665">
    <property type="entry name" value="E_coli_cyclophilin_A-like"/>
</dbReference>
<dbReference type="EC" id="5.2.1.8" evidence="4"/>
<evidence type="ECO:0000256" key="4">
    <source>
        <dbReference type="RuleBase" id="RU363019"/>
    </source>
</evidence>
<reference evidence="6 7" key="1">
    <citation type="submission" date="2016-06" db="EMBL/GenBank/DDBJ databases">
        <title>Complete genome sequence of a deep-branching marine Gamma Proteobacterium Woeseia oceani type strain XK5.</title>
        <authorList>
            <person name="Mu D."/>
            <person name="Du Z."/>
        </authorList>
    </citation>
    <scope>NUCLEOTIDE SEQUENCE [LARGE SCALE GENOMIC DNA]</scope>
    <source>
        <strain evidence="6 7">XK5</strain>
    </source>
</reference>
<dbReference type="STRING" id="1548547.BA177_06495"/>
<proteinExistence type="inferred from homology"/>
<dbReference type="InterPro" id="IPR029000">
    <property type="entry name" value="Cyclophilin-like_dom_sf"/>
</dbReference>
<sequence length="187" mass="20187">MKSSLLILLLAASLIAQADDTVPAHPQVMLETTEGNILLELDGRRAPLTVTQVLKLIDDGYYDGTVFHRVIPGFMIQGGGYDRDLKPREPAGGIPNESGNGLPNLRGTVAMAREESPHTAVAQFFINVADNKSLNPQSNRWGYTVFGYVIDGMDVVDKIAEMPTAPAGPFAQDVPVSPVIITKAYRP</sequence>
<evidence type="ECO:0000256" key="3">
    <source>
        <dbReference type="ARBA" id="ARBA00023235"/>
    </source>
</evidence>
<dbReference type="AlphaFoldDB" id="A0A193LEU6"/>
<name>A0A193LEU6_9GAMM</name>
<dbReference type="Proteomes" id="UP000092695">
    <property type="component" value="Chromosome"/>
</dbReference>
<dbReference type="InterPro" id="IPR002130">
    <property type="entry name" value="Cyclophilin-type_PPIase_dom"/>
</dbReference>
<dbReference type="OrthoDB" id="9807797at2"/>
<evidence type="ECO:0000313" key="7">
    <source>
        <dbReference type="Proteomes" id="UP000092695"/>
    </source>
</evidence>
<comment type="similarity">
    <text evidence="1 4">Belongs to the cyclophilin-type PPIase family.</text>
</comment>
<comment type="function">
    <text evidence="4">PPIases accelerate the folding of proteins. It catalyzes the cis-trans isomerization of proline imidic peptide bonds in oligopeptides.</text>
</comment>
<accession>A0A193LEU6</accession>
<gene>
    <name evidence="6" type="ORF">BA177_06495</name>
</gene>
<dbReference type="KEGG" id="woc:BA177_06495"/>
<dbReference type="Gene3D" id="2.40.100.10">
    <property type="entry name" value="Cyclophilin-like"/>
    <property type="match status" value="1"/>
</dbReference>
<feature type="domain" description="PPIase cyclophilin-type" evidence="5">
    <location>
        <begin position="35"/>
        <end position="186"/>
    </location>
</feature>
<dbReference type="PANTHER" id="PTHR43246">
    <property type="entry name" value="PEPTIDYL-PROLYL CIS-TRANS ISOMERASE CYP38, CHLOROPLASTIC"/>
    <property type="match status" value="1"/>
</dbReference>
<organism evidence="6 7">
    <name type="scientific">Woeseia oceani</name>
    <dbReference type="NCBI Taxonomy" id="1548547"/>
    <lineage>
        <taxon>Bacteria</taxon>
        <taxon>Pseudomonadati</taxon>
        <taxon>Pseudomonadota</taxon>
        <taxon>Gammaproteobacteria</taxon>
        <taxon>Woeseiales</taxon>
        <taxon>Woeseiaceae</taxon>
        <taxon>Woeseia</taxon>
    </lineage>
</organism>
<feature type="chain" id="PRO_5008443587" description="Peptidyl-prolyl cis-trans isomerase" evidence="4">
    <location>
        <begin position="19"/>
        <end position="187"/>
    </location>
</feature>
<dbReference type="Pfam" id="PF00160">
    <property type="entry name" value="Pro_isomerase"/>
    <property type="match status" value="1"/>
</dbReference>
<keyword evidence="3 4" id="KW-0413">Isomerase</keyword>
<evidence type="ECO:0000256" key="2">
    <source>
        <dbReference type="ARBA" id="ARBA00023110"/>
    </source>
</evidence>
<dbReference type="GO" id="GO:0006457">
    <property type="term" value="P:protein folding"/>
    <property type="evidence" value="ECO:0007669"/>
    <property type="project" value="InterPro"/>
</dbReference>
<dbReference type="EMBL" id="CP016268">
    <property type="protein sequence ID" value="ANO50904.1"/>
    <property type="molecule type" value="Genomic_DNA"/>
</dbReference>
<keyword evidence="2 4" id="KW-0697">Rotamase</keyword>
<comment type="catalytic activity">
    <reaction evidence="4">
        <text>[protein]-peptidylproline (omega=180) = [protein]-peptidylproline (omega=0)</text>
        <dbReference type="Rhea" id="RHEA:16237"/>
        <dbReference type="Rhea" id="RHEA-COMP:10747"/>
        <dbReference type="Rhea" id="RHEA-COMP:10748"/>
        <dbReference type="ChEBI" id="CHEBI:83833"/>
        <dbReference type="ChEBI" id="CHEBI:83834"/>
        <dbReference type="EC" id="5.2.1.8"/>
    </reaction>
</comment>
<dbReference type="RefSeq" id="WP_068614411.1">
    <property type="nucleotide sequence ID" value="NZ_CP016268.1"/>
</dbReference>
<keyword evidence="4" id="KW-0732">Signal</keyword>
<keyword evidence="7" id="KW-1185">Reference proteome</keyword>
<evidence type="ECO:0000259" key="5">
    <source>
        <dbReference type="PROSITE" id="PS50072"/>
    </source>
</evidence>
<dbReference type="InterPro" id="IPR020892">
    <property type="entry name" value="Cyclophilin-type_PPIase_CS"/>
</dbReference>
<feature type="signal peptide" evidence="4">
    <location>
        <begin position="1"/>
        <end position="18"/>
    </location>
</feature>
<evidence type="ECO:0000313" key="6">
    <source>
        <dbReference type="EMBL" id="ANO50904.1"/>
    </source>
</evidence>
<dbReference type="PROSITE" id="PS50072">
    <property type="entry name" value="CSA_PPIASE_2"/>
    <property type="match status" value="1"/>
</dbReference>
<dbReference type="SUPFAM" id="SSF50891">
    <property type="entry name" value="Cyclophilin-like"/>
    <property type="match status" value="1"/>
</dbReference>
<dbReference type="PROSITE" id="PS00170">
    <property type="entry name" value="CSA_PPIASE_1"/>
    <property type="match status" value="1"/>
</dbReference>